<dbReference type="GO" id="GO:0016780">
    <property type="term" value="F:phosphotransferase activity, for other substituted phosphate groups"/>
    <property type="evidence" value="ECO:0007669"/>
    <property type="project" value="TreeGrafter"/>
</dbReference>
<feature type="transmembrane region" description="Helical" evidence="3">
    <location>
        <begin position="40"/>
        <end position="62"/>
    </location>
</feature>
<proteinExistence type="inferred from homology"/>
<accession>A0A9X2VZ40</accession>
<dbReference type="PANTHER" id="PTHR30576:SF0">
    <property type="entry name" value="UNDECAPRENYL-PHOSPHATE N-ACETYLGALACTOSAMINYL 1-PHOSPHATE TRANSFERASE-RELATED"/>
    <property type="match status" value="1"/>
</dbReference>
<keyword evidence="3" id="KW-1133">Transmembrane helix</keyword>
<keyword evidence="5" id="KW-0808">Transferase</keyword>
<gene>
    <name evidence="5" type="ORF">N0B51_02175</name>
</gene>
<organism evidence="5 6">
    <name type="scientific">Tsuneonella litorea</name>
    <dbReference type="NCBI Taxonomy" id="2976475"/>
    <lineage>
        <taxon>Bacteria</taxon>
        <taxon>Pseudomonadati</taxon>
        <taxon>Pseudomonadota</taxon>
        <taxon>Alphaproteobacteria</taxon>
        <taxon>Sphingomonadales</taxon>
        <taxon>Erythrobacteraceae</taxon>
        <taxon>Tsuneonella</taxon>
    </lineage>
</organism>
<keyword evidence="3" id="KW-0472">Membrane</keyword>
<evidence type="ECO:0000313" key="5">
    <source>
        <dbReference type="EMBL" id="MCT2557782.1"/>
    </source>
</evidence>
<name>A0A9X2VZ40_9SPHN</name>
<feature type="transmembrane region" description="Helical" evidence="3">
    <location>
        <begin position="97"/>
        <end position="113"/>
    </location>
</feature>
<evidence type="ECO:0000313" key="6">
    <source>
        <dbReference type="Proteomes" id="UP001142648"/>
    </source>
</evidence>
<reference evidence="5" key="1">
    <citation type="submission" date="2022-09" db="EMBL/GenBank/DDBJ databases">
        <title>The genome sequence of Tsuneonella sp. YG55.</title>
        <authorList>
            <person name="Liu Y."/>
        </authorList>
    </citation>
    <scope>NUCLEOTIDE SEQUENCE</scope>
    <source>
        <strain evidence="5">YG55</strain>
    </source>
</reference>
<dbReference type="RefSeq" id="WP_259960540.1">
    <property type="nucleotide sequence ID" value="NZ_JAOAMV010000001.1"/>
</dbReference>
<evidence type="ECO:0000256" key="1">
    <source>
        <dbReference type="ARBA" id="ARBA00006464"/>
    </source>
</evidence>
<protein>
    <submittedName>
        <fullName evidence="5">Sugar transferase</fullName>
    </submittedName>
</protein>
<sequence length="418" mass="46739">MNRILHFLARYLIGWSVVCGLPLVLLYFARDLVFIRDTSALNTTIASSIALFLGLYITRQLFSFPGTRQGNQGIPAVFAGFAIIAGALLLFRIPYSVGLLAYSLIATAVLMVVRKDLFASTPRNNFHVVPIGEAASLGDIDGVTLVMMERPGLPSDPRASVVADLRANLPAEWERILASAALRGIPVYHYKLLQESIAGKVKIEHLSENTLGSLIPDQAYKEIKWVVDRVAAALLLPILLPFLVIVALVIKLQDGRDVLYRQKRIGLGGKPFTIYKFRSMRPASADEELDGSAASAMTAANDVRITRFGSFIRRYRIDELPQILNILKGEMSFIGPRPEAIPLAEWYERELPFYSYRHIVRPGLTGWAQVNQGHVTDLEDIDHKLQYDFYYVKYFSAWLDILIVLRTARIILTGFGSK</sequence>
<comment type="caution">
    <text evidence="5">The sequence shown here is derived from an EMBL/GenBank/DDBJ whole genome shotgun (WGS) entry which is preliminary data.</text>
</comment>
<dbReference type="PANTHER" id="PTHR30576">
    <property type="entry name" value="COLANIC BIOSYNTHESIS UDP-GLUCOSE LIPID CARRIER TRANSFERASE"/>
    <property type="match status" value="1"/>
</dbReference>
<feature type="transmembrane region" description="Helical" evidence="3">
    <location>
        <begin position="74"/>
        <end position="91"/>
    </location>
</feature>
<comment type="similarity">
    <text evidence="1">Belongs to the bacterial sugar transferase family.</text>
</comment>
<dbReference type="Proteomes" id="UP001142648">
    <property type="component" value="Unassembled WGS sequence"/>
</dbReference>
<feature type="domain" description="Bacterial sugar transferase" evidence="4">
    <location>
        <begin position="224"/>
        <end position="412"/>
    </location>
</feature>
<evidence type="ECO:0000256" key="2">
    <source>
        <dbReference type="ARBA" id="ARBA00023169"/>
    </source>
</evidence>
<feature type="transmembrane region" description="Helical" evidence="3">
    <location>
        <begin position="7"/>
        <end position="28"/>
    </location>
</feature>
<keyword evidence="6" id="KW-1185">Reference proteome</keyword>
<feature type="transmembrane region" description="Helical" evidence="3">
    <location>
        <begin position="230"/>
        <end position="250"/>
    </location>
</feature>
<dbReference type="EMBL" id="JAOAMV010000001">
    <property type="protein sequence ID" value="MCT2557782.1"/>
    <property type="molecule type" value="Genomic_DNA"/>
</dbReference>
<dbReference type="AlphaFoldDB" id="A0A9X2VZ40"/>
<keyword evidence="2" id="KW-0270">Exopolysaccharide synthesis</keyword>
<evidence type="ECO:0000256" key="3">
    <source>
        <dbReference type="SAM" id="Phobius"/>
    </source>
</evidence>
<evidence type="ECO:0000259" key="4">
    <source>
        <dbReference type="Pfam" id="PF02397"/>
    </source>
</evidence>
<keyword evidence="3" id="KW-0812">Transmembrane</keyword>
<dbReference type="Pfam" id="PF02397">
    <property type="entry name" value="Bac_transf"/>
    <property type="match status" value="1"/>
</dbReference>
<dbReference type="InterPro" id="IPR003362">
    <property type="entry name" value="Bact_transf"/>
</dbReference>
<dbReference type="GO" id="GO:0000271">
    <property type="term" value="P:polysaccharide biosynthetic process"/>
    <property type="evidence" value="ECO:0007669"/>
    <property type="project" value="UniProtKB-KW"/>
</dbReference>